<comment type="caution">
    <text evidence="1">The sequence shown here is derived from an EMBL/GenBank/DDBJ whole genome shotgun (WGS) entry which is preliminary data.</text>
</comment>
<gene>
    <name evidence="1" type="ORF">DFH08DRAFT_818578</name>
</gene>
<organism evidence="1 2">
    <name type="scientific">Mycena albidolilacea</name>
    <dbReference type="NCBI Taxonomy" id="1033008"/>
    <lineage>
        <taxon>Eukaryota</taxon>
        <taxon>Fungi</taxon>
        <taxon>Dikarya</taxon>
        <taxon>Basidiomycota</taxon>
        <taxon>Agaricomycotina</taxon>
        <taxon>Agaricomycetes</taxon>
        <taxon>Agaricomycetidae</taxon>
        <taxon>Agaricales</taxon>
        <taxon>Marasmiineae</taxon>
        <taxon>Mycenaceae</taxon>
        <taxon>Mycena</taxon>
    </lineage>
</organism>
<accession>A0AAD7EHM8</accession>
<dbReference type="Proteomes" id="UP001218218">
    <property type="component" value="Unassembled WGS sequence"/>
</dbReference>
<evidence type="ECO:0000313" key="1">
    <source>
        <dbReference type="EMBL" id="KAJ7321717.1"/>
    </source>
</evidence>
<protein>
    <submittedName>
        <fullName evidence="1">Uncharacterized protein</fullName>
    </submittedName>
</protein>
<sequence length="247" mass="27784">MKNTWLDLWSKCRNPHLFQKERNTLQHYVDSIRRLGSGDRHNTESLERLHVDFFMVLWLQRQEAIVLHCSYLEWLSDQTAPPTAPDDENVTVGHLYTAHGAENLIPALTTFLKVHFKSSPTPGQYDCFNIINQISVHLSPNCYISNQSRSNHIRTILTVAPKGCSAGSPVIFDTALVIEDPSQYVPSSGIASFCPAQIHVIFRLPPQFGIFPHPLAYIKWFTPLNKTPSLACTPPTDQPVTVATTPP</sequence>
<proteinExistence type="predicted"/>
<reference evidence="1" key="1">
    <citation type="submission" date="2023-03" db="EMBL/GenBank/DDBJ databases">
        <title>Massive genome expansion in bonnet fungi (Mycena s.s.) driven by repeated elements and novel gene families across ecological guilds.</title>
        <authorList>
            <consortium name="Lawrence Berkeley National Laboratory"/>
            <person name="Harder C.B."/>
            <person name="Miyauchi S."/>
            <person name="Viragh M."/>
            <person name="Kuo A."/>
            <person name="Thoen E."/>
            <person name="Andreopoulos B."/>
            <person name="Lu D."/>
            <person name="Skrede I."/>
            <person name="Drula E."/>
            <person name="Henrissat B."/>
            <person name="Morin E."/>
            <person name="Kohler A."/>
            <person name="Barry K."/>
            <person name="LaButti K."/>
            <person name="Morin E."/>
            <person name="Salamov A."/>
            <person name="Lipzen A."/>
            <person name="Mereny Z."/>
            <person name="Hegedus B."/>
            <person name="Baldrian P."/>
            <person name="Stursova M."/>
            <person name="Weitz H."/>
            <person name="Taylor A."/>
            <person name="Grigoriev I.V."/>
            <person name="Nagy L.G."/>
            <person name="Martin F."/>
            <person name="Kauserud H."/>
        </authorList>
    </citation>
    <scope>NUCLEOTIDE SEQUENCE</scope>
    <source>
        <strain evidence="1">CBHHK002</strain>
    </source>
</reference>
<dbReference type="EMBL" id="JARIHO010000050">
    <property type="protein sequence ID" value="KAJ7321717.1"/>
    <property type="molecule type" value="Genomic_DNA"/>
</dbReference>
<dbReference type="AlphaFoldDB" id="A0AAD7EHM8"/>
<keyword evidence="2" id="KW-1185">Reference proteome</keyword>
<evidence type="ECO:0000313" key="2">
    <source>
        <dbReference type="Proteomes" id="UP001218218"/>
    </source>
</evidence>
<name>A0AAD7EHM8_9AGAR</name>